<evidence type="ECO:0000256" key="6">
    <source>
        <dbReference type="PIRSR" id="PIRSR000109-1"/>
    </source>
</evidence>
<feature type="binding site" evidence="7">
    <location>
        <position position="456"/>
    </location>
    <ligand>
        <name>substrate</name>
        <note>ligand shared between dimeric partners</note>
    </ligand>
</feature>
<feature type="binding site" description="in other chain" evidence="7">
    <location>
        <position position="292"/>
    </location>
    <ligand>
        <name>substrate</name>
        <note>ligand shared between dimeric partners</note>
    </ligand>
</feature>
<dbReference type="PRINTS" id="PR00076">
    <property type="entry name" value="6PGDHDRGNASE"/>
</dbReference>
<dbReference type="GO" id="GO:0006098">
    <property type="term" value="P:pentose-phosphate shunt"/>
    <property type="evidence" value="ECO:0007669"/>
    <property type="project" value="UniProtKB-UniPathway"/>
</dbReference>
<dbReference type="NCBIfam" id="NF006765">
    <property type="entry name" value="PRK09287.1"/>
    <property type="match status" value="1"/>
</dbReference>
<dbReference type="FunFam" id="1.20.5.320:FF:000004">
    <property type="entry name" value="6-phosphogluconate dehydrogenase, decarboxylating"/>
    <property type="match status" value="1"/>
</dbReference>
<feature type="binding site" description="in other chain" evidence="7">
    <location>
        <begin position="190"/>
        <end position="191"/>
    </location>
    <ligand>
        <name>substrate</name>
        <note>ligand shared between dimeric partners</note>
    </ligand>
</feature>
<keyword evidence="5 9" id="KW-0570">Pentose shunt</keyword>
<dbReference type="GO" id="GO:0050661">
    <property type="term" value="F:NADP binding"/>
    <property type="evidence" value="ECO:0007669"/>
    <property type="project" value="InterPro"/>
</dbReference>
<proteinExistence type="inferred from homology"/>
<dbReference type="InterPro" id="IPR008927">
    <property type="entry name" value="6-PGluconate_DH-like_C_sf"/>
</dbReference>
<dbReference type="Gene3D" id="1.20.5.320">
    <property type="entry name" value="6-Phosphogluconate Dehydrogenase, domain 3"/>
    <property type="match status" value="1"/>
</dbReference>
<protein>
    <recommendedName>
        <fullName evidence="5 9">6-phosphogluconate dehydrogenase, decarboxylating</fullName>
        <ecNumber evidence="5 9">1.1.1.44</ecNumber>
    </recommendedName>
</protein>
<dbReference type="SUPFAM" id="SSF51735">
    <property type="entry name" value="NAD(P)-binding Rossmann-fold domains"/>
    <property type="match status" value="1"/>
</dbReference>
<keyword evidence="3 5" id="KW-0560">Oxidoreductase</keyword>
<evidence type="ECO:0000256" key="8">
    <source>
        <dbReference type="PIRSR" id="PIRSR000109-3"/>
    </source>
</evidence>
<dbReference type="AlphaFoldDB" id="A0A095XYM6"/>
<dbReference type="GO" id="GO:0019521">
    <property type="term" value="P:D-gluconate metabolic process"/>
    <property type="evidence" value="ECO:0007669"/>
    <property type="project" value="UniProtKB-KW"/>
</dbReference>
<dbReference type="PROSITE" id="PS00461">
    <property type="entry name" value="6PGD"/>
    <property type="match status" value="1"/>
</dbReference>
<evidence type="ECO:0000256" key="1">
    <source>
        <dbReference type="ARBA" id="ARBA00008419"/>
    </source>
</evidence>
<evidence type="ECO:0000313" key="11">
    <source>
        <dbReference type="EMBL" id="KGF15133.1"/>
    </source>
</evidence>
<reference evidence="11 12" key="1">
    <citation type="submission" date="2014-07" db="EMBL/GenBank/DDBJ databases">
        <authorList>
            <person name="McCorrison J."/>
            <person name="Sanka R."/>
            <person name="Torralba M."/>
            <person name="Gillis M."/>
            <person name="Haft D.H."/>
            <person name="Methe B."/>
            <person name="Sutton G."/>
            <person name="Nelson K.E."/>
        </authorList>
    </citation>
    <scope>NUCLEOTIDE SEQUENCE [LARGE SCALE GENOMIC DNA]</scope>
    <source>
        <strain evidence="11 12">DNF00450</strain>
    </source>
</reference>
<dbReference type="FunFam" id="3.40.50.720:FF:000007">
    <property type="entry name" value="6-phosphogluconate dehydrogenase, decarboxylating"/>
    <property type="match status" value="1"/>
</dbReference>
<dbReference type="Proteomes" id="UP000029548">
    <property type="component" value="Unassembled WGS sequence"/>
</dbReference>
<evidence type="ECO:0000256" key="4">
    <source>
        <dbReference type="ARBA" id="ARBA00023064"/>
    </source>
</evidence>
<dbReference type="FunFam" id="1.10.1040.10:FF:000002">
    <property type="entry name" value="6-phosphogluconate dehydrogenase, decarboxylating"/>
    <property type="match status" value="1"/>
</dbReference>
<keyword evidence="5 9" id="KW-0521">NADP</keyword>
<dbReference type="GO" id="GO:0004616">
    <property type="term" value="F:phosphogluconate dehydrogenase (decarboxylating) activity"/>
    <property type="evidence" value="ECO:0007669"/>
    <property type="project" value="UniProtKB-EC"/>
</dbReference>
<evidence type="ECO:0000259" key="10">
    <source>
        <dbReference type="SMART" id="SM01350"/>
    </source>
</evidence>
<comment type="subunit">
    <text evidence="2 5">Homodimer.</text>
</comment>
<dbReference type="InterPro" id="IPR036291">
    <property type="entry name" value="NAD(P)-bd_dom_sf"/>
</dbReference>
<dbReference type="InterPro" id="IPR006113">
    <property type="entry name" value="6PGDH_Gnd/GntZ"/>
</dbReference>
<evidence type="ECO:0000313" key="12">
    <source>
        <dbReference type="Proteomes" id="UP000029548"/>
    </source>
</evidence>
<dbReference type="SUPFAM" id="SSF48179">
    <property type="entry name" value="6-phosphogluconate dehydrogenase C-terminal domain-like"/>
    <property type="match status" value="1"/>
</dbReference>
<evidence type="ECO:0000256" key="3">
    <source>
        <dbReference type="ARBA" id="ARBA00023002"/>
    </source>
</evidence>
<feature type="binding site" evidence="8">
    <location>
        <begin position="79"/>
        <end position="81"/>
    </location>
    <ligand>
        <name>NADP(+)</name>
        <dbReference type="ChEBI" id="CHEBI:58349"/>
    </ligand>
</feature>
<comment type="similarity">
    <text evidence="1 5 9">Belongs to the 6-phosphogluconate dehydrogenase family.</text>
</comment>
<dbReference type="InterPro" id="IPR006183">
    <property type="entry name" value="Pgluconate_DH"/>
</dbReference>
<gene>
    <name evidence="11" type="ORF">HMPREF1650_12295</name>
</gene>
<feature type="binding site" description="in other chain" evidence="7">
    <location>
        <position position="195"/>
    </location>
    <ligand>
        <name>substrate</name>
        <note>ligand shared between dimeric partners</note>
    </ligand>
</feature>
<feature type="active site" description="Proton acceptor" evidence="6">
    <location>
        <position position="187"/>
    </location>
</feature>
<dbReference type="RefSeq" id="WP_035123693.1">
    <property type="nucleotide sequence ID" value="NZ_JRNE01000082.1"/>
</dbReference>
<feature type="binding site" description="in other chain" evidence="7">
    <location>
        <position position="107"/>
    </location>
    <ligand>
        <name>substrate</name>
        <note>ligand shared between dimeric partners</note>
    </ligand>
</feature>
<feature type="domain" description="6-phosphogluconate dehydrogenase C-terminal" evidence="10">
    <location>
        <begin position="183"/>
        <end position="472"/>
    </location>
</feature>
<dbReference type="InterPro" id="IPR013328">
    <property type="entry name" value="6PGD_dom2"/>
</dbReference>
<dbReference type="NCBIfam" id="TIGR00873">
    <property type="entry name" value="gnd"/>
    <property type="match status" value="1"/>
</dbReference>
<dbReference type="EC" id="1.1.1.44" evidence="5 9"/>
<dbReference type="Pfam" id="PF00393">
    <property type="entry name" value="6PGD"/>
    <property type="match status" value="1"/>
</dbReference>
<dbReference type="PIRSF" id="PIRSF000109">
    <property type="entry name" value="6PGD"/>
    <property type="match status" value="1"/>
</dbReference>
<dbReference type="EMBL" id="JRNE01000082">
    <property type="protein sequence ID" value="KGF15133.1"/>
    <property type="molecule type" value="Genomic_DNA"/>
</dbReference>
<dbReference type="Gene3D" id="3.40.50.720">
    <property type="entry name" value="NAD(P)-binding Rossmann-like Domain"/>
    <property type="match status" value="1"/>
</dbReference>
<feature type="binding site" evidence="8">
    <location>
        <position position="107"/>
    </location>
    <ligand>
        <name>NADP(+)</name>
        <dbReference type="ChEBI" id="CHEBI:58349"/>
    </ligand>
</feature>
<accession>A0A095XYM6</accession>
<dbReference type="Pfam" id="PF03446">
    <property type="entry name" value="NAD_binding_2"/>
    <property type="match status" value="1"/>
</dbReference>
<evidence type="ECO:0000256" key="9">
    <source>
        <dbReference type="RuleBase" id="RU000485"/>
    </source>
</evidence>
<dbReference type="InterPro" id="IPR006114">
    <property type="entry name" value="6PGDH_C"/>
</dbReference>
<dbReference type="InterPro" id="IPR006115">
    <property type="entry name" value="6PGDH_NADP-bd"/>
</dbReference>
<feature type="active site" description="Proton donor" evidence="6">
    <location>
        <position position="194"/>
    </location>
</feature>
<feature type="binding site" description="in other chain" evidence="7">
    <location>
        <position position="265"/>
    </location>
    <ligand>
        <name>substrate</name>
        <note>ligand shared between dimeric partners</note>
    </ligand>
</feature>
<dbReference type="SMART" id="SM01350">
    <property type="entry name" value="6PGD"/>
    <property type="match status" value="1"/>
</dbReference>
<dbReference type="eggNOG" id="COG0362">
    <property type="taxonomic scope" value="Bacteria"/>
</dbReference>
<name>A0A095XYM6_9CORY</name>
<comment type="catalytic activity">
    <reaction evidence="5 9">
        <text>6-phospho-D-gluconate + NADP(+) = D-ribulose 5-phosphate + CO2 + NADPH</text>
        <dbReference type="Rhea" id="RHEA:10116"/>
        <dbReference type="ChEBI" id="CHEBI:16526"/>
        <dbReference type="ChEBI" id="CHEBI:57783"/>
        <dbReference type="ChEBI" id="CHEBI:58121"/>
        <dbReference type="ChEBI" id="CHEBI:58349"/>
        <dbReference type="ChEBI" id="CHEBI:58759"/>
        <dbReference type="EC" id="1.1.1.44"/>
    </reaction>
</comment>
<evidence type="ECO:0000256" key="5">
    <source>
        <dbReference type="PIRNR" id="PIRNR000109"/>
    </source>
</evidence>
<evidence type="ECO:0000256" key="7">
    <source>
        <dbReference type="PIRSR" id="PIRSR000109-2"/>
    </source>
</evidence>
<dbReference type="Gene3D" id="1.10.1040.10">
    <property type="entry name" value="N-(1-d-carboxylethyl)-l-norvaline Dehydrogenase, domain 2"/>
    <property type="match status" value="1"/>
</dbReference>
<sequence>MHNEKQQAQIGVVGLAVMGSNIARNFARNGHTVAVYNRSPEKTRALIAEHGNEGSFVPSETIEDFVASLERPRRALIMVQAGPATDAVIEQLADAMEEGDIIIDGGNSLYTDTIRREKAIRARGLHYVGAGISGGEEGALNGPSIMPGGPAESYESLGPLLESVSAHVDGVPCCTHISTDGAGHFVKMVHNGIEYADMQVIGEAYQLLRDAAGMSPAEIADVFREWNAGDLDSYLVEITAEVLSQVDAETGKPLVDVIVDAAGQKGTGRWTVKAALDLGIPTTGIGEAVFARALSSSLDQRAAARDLPSGTVTGGPENRDEFIEKVRRALYASKIVAYSQGFDEINAGAAEYGWDIDRGALATIWRGGCIIRARFLNRIKEAYDRNPELPALLLDPYFRDQVSECLDAWRDVVVTATRMGLPTPVFSSSLAYYDALRAERLPAALIQGQRDYFGAHTYRRVDKEGSFHTLWSGDRSEVEA</sequence>
<feature type="binding site" evidence="8">
    <location>
        <begin position="37"/>
        <end position="39"/>
    </location>
    <ligand>
        <name>NADP(+)</name>
        <dbReference type="ChEBI" id="CHEBI:58349"/>
    </ligand>
</feature>
<evidence type="ECO:0000256" key="2">
    <source>
        <dbReference type="ARBA" id="ARBA00011738"/>
    </source>
</evidence>
<dbReference type="UniPathway" id="UPA00115">
    <property type="reaction ID" value="UER00410"/>
</dbReference>
<keyword evidence="4 9" id="KW-0311">Gluconate utilization</keyword>
<organism evidence="11 12">
    <name type="scientific">Corynebacterium freneyi DNF00450</name>
    <dbReference type="NCBI Taxonomy" id="1287475"/>
    <lineage>
        <taxon>Bacteria</taxon>
        <taxon>Bacillati</taxon>
        <taxon>Actinomycetota</taxon>
        <taxon>Actinomycetes</taxon>
        <taxon>Mycobacteriales</taxon>
        <taxon>Corynebacteriaceae</taxon>
        <taxon>Corynebacterium</taxon>
    </lineage>
</organism>
<feature type="binding site" evidence="8">
    <location>
        <begin position="14"/>
        <end position="19"/>
    </location>
    <ligand>
        <name>NADP(+)</name>
        <dbReference type="ChEBI" id="CHEBI:58349"/>
    </ligand>
</feature>
<feature type="binding site" evidence="7">
    <location>
        <position position="450"/>
    </location>
    <ligand>
        <name>substrate</name>
        <note>ligand shared between dimeric partners</note>
    </ligand>
</feature>
<comment type="caution">
    <text evidence="11">The sequence shown here is derived from an EMBL/GenBank/DDBJ whole genome shotgun (WGS) entry which is preliminary data.</text>
</comment>
<comment type="pathway">
    <text evidence="5 9">Carbohydrate degradation; pentose phosphate pathway; D-ribulose 5-phosphate from D-glucose 6-phosphate (oxidative stage): step 3/3.</text>
</comment>
<feature type="binding site" description="in other chain" evidence="7">
    <location>
        <begin position="133"/>
        <end position="135"/>
    </location>
    <ligand>
        <name>substrate</name>
        <note>ligand shared between dimeric partners</note>
    </ligand>
</feature>
<comment type="function">
    <text evidence="5">Catalyzes the oxidative decarboxylation of 6-phosphogluconate to ribulose 5-phosphate and CO(2), with concomitant reduction of NADP to NADPH.</text>
</comment>
<dbReference type="PANTHER" id="PTHR11811">
    <property type="entry name" value="6-PHOSPHOGLUCONATE DEHYDROGENASE"/>
    <property type="match status" value="1"/>
</dbReference>
<dbReference type="InterPro" id="IPR006184">
    <property type="entry name" value="6PGdom_BS"/>
</dbReference>